<name>A0A2G6MSF1_9BACT</name>
<dbReference type="Gene3D" id="3.60.40.10">
    <property type="entry name" value="PPM-type phosphatase domain"/>
    <property type="match status" value="1"/>
</dbReference>
<dbReference type="Pfam" id="PF00072">
    <property type="entry name" value="Response_reg"/>
    <property type="match status" value="1"/>
</dbReference>
<reference evidence="4 5" key="1">
    <citation type="submission" date="2017-10" db="EMBL/GenBank/DDBJ databases">
        <title>Novel microbial diversity and functional potential in the marine mammal oral microbiome.</title>
        <authorList>
            <person name="Dudek N.K."/>
            <person name="Sun C.L."/>
            <person name="Burstein D."/>
            <person name="Kantor R.S."/>
            <person name="Aliaga Goltsman D.S."/>
            <person name="Bik E.M."/>
            <person name="Thomas B.C."/>
            <person name="Banfield J.F."/>
            <person name="Relman D.A."/>
        </authorList>
    </citation>
    <scope>NUCLEOTIDE SEQUENCE [LARGE SCALE GENOMIC DNA]</scope>
    <source>
        <strain evidence="4">DOLJORAL78_47_202</strain>
    </source>
</reference>
<evidence type="ECO:0000256" key="1">
    <source>
        <dbReference type="ARBA" id="ARBA00022801"/>
    </source>
</evidence>
<dbReference type="Pfam" id="PF07228">
    <property type="entry name" value="SpoIIE"/>
    <property type="match status" value="1"/>
</dbReference>
<dbReference type="SMART" id="SM00331">
    <property type="entry name" value="PP2C_SIG"/>
    <property type="match status" value="1"/>
</dbReference>
<protein>
    <submittedName>
        <fullName evidence="4">Histidine kinase</fullName>
    </submittedName>
</protein>
<organism evidence="4 5">
    <name type="scientific">Desulfobacter postgatei</name>
    <dbReference type="NCBI Taxonomy" id="2293"/>
    <lineage>
        <taxon>Bacteria</taxon>
        <taxon>Pseudomonadati</taxon>
        <taxon>Thermodesulfobacteriota</taxon>
        <taxon>Desulfobacteria</taxon>
        <taxon>Desulfobacterales</taxon>
        <taxon>Desulfobacteraceae</taxon>
        <taxon>Desulfobacter</taxon>
    </lineage>
</organism>
<feature type="modified residue" description="4-aspartylphosphate" evidence="2">
    <location>
        <position position="55"/>
    </location>
</feature>
<dbReference type="GO" id="GO:0016791">
    <property type="term" value="F:phosphatase activity"/>
    <property type="evidence" value="ECO:0007669"/>
    <property type="project" value="TreeGrafter"/>
</dbReference>
<dbReference type="GO" id="GO:0000160">
    <property type="term" value="P:phosphorelay signal transduction system"/>
    <property type="evidence" value="ECO:0007669"/>
    <property type="project" value="InterPro"/>
</dbReference>
<dbReference type="EMBL" id="PDTI01000039">
    <property type="protein sequence ID" value="PIE62539.1"/>
    <property type="molecule type" value="Genomic_DNA"/>
</dbReference>
<comment type="caution">
    <text evidence="4">The sequence shown here is derived from an EMBL/GenBank/DDBJ whole genome shotgun (WGS) entry which is preliminary data.</text>
</comment>
<gene>
    <name evidence="4" type="ORF">CSA25_04625</name>
</gene>
<dbReference type="PROSITE" id="PS50110">
    <property type="entry name" value="RESPONSE_REGULATORY"/>
    <property type="match status" value="1"/>
</dbReference>
<keyword evidence="2" id="KW-0597">Phosphoprotein</keyword>
<evidence type="ECO:0000313" key="4">
    <source>
        <dbReference type="EMBL" id="PIE62539.1"/>
    </source>
</evidence>
<dbReference type="InterPro" id="IPR011006">
    <property type="entry name" value="CheY-like_superfamily"/>
</dbReference>
<evidence type="ECO:0000313" key="5">
    <source>
        <dbReference type="Proteomes" id="UP000231203"/>
    </source>
</evidence>
<keyword evidence="1" id="KW-0378">Hydrolase</keyword>
<feature type="domain" description="Response regulatory" evidence="3">
    <location>
        <begin position="6"/>
        <end position="122"/>
    </location>
</feature>
<keyword evidence="4" id="KW-0808">Transferase</keyword>
<dbReference type="Proteomes" id="UP000231203">
    <property type="component" value="Unassembled WGS sequence"/>
</dbReference>
<accession>A0A2G6MSF1</accession>
<dbReference type="GO" id="GO:0016301">
    <property type="term" value="F:kinase activity"/>
    <property type="evidence" value="ECO:0007669"/>
    <property type="project" value="UniProtKB-KW"/>
</dbReference>
<dbReference type="InterPro" id="IPR036457">
    <property type="entry name" value="PPM-type-like_dom_sf"/>
</dbReference>
<dbReference type="InterPro" id="IPR001932">
    <property type="entry name" value="PPM-type_phosphatase-like_dom"/>
</dbReference>
<dbReference type="InterPro" id="IPR001789">
    <property type="entry name" value="Sig_transdc_resp-reg_receiver"/>
</dbReference>
<keyword evidence="4" id="KW-0418">Kinase</keyword>
<dbReference type="PANTHER" id="PTHR43156">
    <property type="entry name" value="STAGE II SPORULATION PROTEIN E-RELATED"/>
    <property type="match status" value="1"/>
</dbReference>
<dbReference type="SUPFAM" id="SSF52172">
    <property type="entry name" value="CheY-like"/>
    <property type="match status" value="1"/>
</dbReference>
<dbReference type="SMART" id="SM00448">
    <property type="entry name" value="REC"/>
    <property type="match status" value="1"/>
</dbReference>
<dbReference type="AlphaFoldDB" id="A0A2G6MSF1"/>
<evidence type="ECO:0000259" key="3">
    <source>
        <dbReference type="PROSITE" id="PS50110"/>
    </source>
</evidence>
<evidence type="ECO:0000256" key="2">
    <source>
        <dbReference type="PROSITE-ProRule" id="PRU00169"/>
    </source>
</evidence>
<dbReference type="InterPro" id="IPR052016">
    <property type="entry name" value="Bact_Sigma-Reg"/>
</dbReference>
<dbReference type="Gene3D" id="3.40.50.2300">
    <property type="match status" value="1"/>
</dbReference>
<proteinExistence type="predicted"/>
<sequence>MVDAYSILVVDDNLLNLKLIEKELIKEGYIVLLADNGPDARRIAAQEHPDLILLDIEMPDEDGFEIIKKLKNDTATVTIPVLFLTGVSKVDVKLKSFELGAVDYILKPFHPQEVLARVRIHLKLSIATNSLVQDQARKLRQISQAQNAMLPSPGNFPNAGFSVFYLPLEEAGGDFYDILDISNQITGYFLADSSGHDIETSYITASVKALLAQNCIPVYSPRESMRMINDVLVEILPGEKYLTACYMHLNRDTRVMTLVNAGHPPVIYMPKGKKPFFLEVQGDILGMFTDAAFGIKKIAVNEGDRFFIYSDGLVESTEKKISWVAGVNGLLSIFEGMGKVDLPDVPDILISRLFNGEPMPEDDIVLLCIEV</sequence>
<dbReference type="PANTHER" id="PTHR43156:SF2">
    <property type="entry name" value="STAGE II SPORULATION PROTEIN E"/>
    <property type="match status" value="1"/>
</dbReference>